<dbReference type="Gene3D" id="3.80.10.10">
    <property type="entry name" value="Ribonuclease Inhibitor"/>
    <property type="match status" value="1"/>
</dbReference>
<comment type="caution">
    <text evidence="1">The sequence shown here is derived from an EMBL/GenBank/DDBJ whole genome shotgun (WGS) entry which is preliminary data.</text>
</comment>
<dbReference type="InterPro" id="IPR032675">
    <property type="entry name" value="LRR_dom_sf"/>
</dbReference>
<dbReference type="Proteomes" id="UP001221142">
    <property type="component" value="Unassembled WGS sequence"/>
</dbReference>
<evidence type="ECO:0000313" key="1">
    <source>
        <dbReference type="EMBL" id="KAJ7646587.1"/>
    </source>
</evidence>
<evidence type="ECO:0008006" key="3">
    <source>
        <dbReference type="Google" id="ProtNLM"/>
    </source>
</evidence>
<dbReference type="EMBL" id="JARKIF010000002">
    <property type="protein sequence ID" value="KAJ7646587.1"/>
    <property type="molecule type" value="Genomic_DNA"/>
</dbReference>
<dbReference type="AlphaFoldDB" id="A0AAD7CE54"/>
<sequence length="367" mass="41492">MASLLSLPPEICSIICDYVDVSLAPLCRISPSFREQAQRTMYRTVDLEDCNMRLVKSWCLAVTRHSRLAERVRSLFLQLPVALEPEDAAKLSRALALCVNLKHLSVFQVPGLPSDVSVQTWMIEDCAFRLERFSNSYFALDTGIETFLDNQAGMRVLSLPSPRDSEYLSFDERLNNLVAIDAPLYMVLDIPEGRPLERIQIHYDRSEYVDGLSELCRFAPTLKTLTVVREGMDWGSSTAAIIHQVAHALPDLQHLGINEKERLLTFFALEETPSHVLKLFTCLETLTLCLRRGICFAGTARTYGVTNTADLGDFGMDMFTGCASLRKVAIGSELFKDKAFYCTLFKREDGNIESNEDEPDFDDEFWI</sequence>
<proteinExistence type="predicted"/>
<organism evidence="1 2">
    <name type="scientific">Roridomyces roridus</name>
    <dbReference type="NCBI Taxonomy" id="1738132"/>
    <lineage>
        <taxon>Eukaryota</taxon>
        <taxon>Fungi</taxon>
        <taxon>Dikarya</taxon>
        <taxon>Basidiomycota</taxon>
        <taxon>Agaricomycotina</taxon>
        <taxon>Agaricomycetes</taxon>
        <taxon>Agaricomycetidae</taxon>
        <taxon>Agaricales</taxon>
        <taxon>Marasmiineae</taxon>
        <taxon>Mycenaceae</taxon>
        <taxon>Roridomyces</taxon>
    </lineage>
</organism>
<name>A0AAD7CE54_9AGAR</name>
<keyword evidence="2" id="KW-1185">Reference proteome</keyword>
<reference evidence="1" key="1">
    <citation type="submission" date="2023-03" db="EMBL/GenBank/DDBJ databases">
        <title>Massive genome expansion in bonnet fungi (Mycena s.s.) driven by repeated elements and novel gene families across ecological guilds.</title>
        <authorList>
            <consortium name="Lawrence Berkeley National Laboratory"/>
            <person name="Harder C.B."/>
            <person name="Miyauchi S."/>
            <person name="Viragh M."/>
            <person name="Kuo A."/>
            <person name="Thoen E."/>
            <person name="Andreopoulos B."/>
            <person name="Lu D."/>
            <person name="Skrede I."/>
            <person name="Drula E."/>
            <person name="Henrissat B."/>
            <person name="Morin E."/>
            <person name="Kohler A."/>
            <person name="Barry K."/>
            <person name="LaButti K."/>
            <person name="Morin E."/>
            <person name="Salamov A."/>
            <person name="Lipzen A."/>
            <person name="Mereny Z."/>
            <person name="Hegedus B."/>
            <person name="Baldrian P."/>
            <person name="Stursova M."/>
            <person name="Weitz H."/>
            <person name="Taylor A."/>
            <person name="Grigoriev I.V."/>
            <person name="Nagy L.G."/>
            <person name="Martin F."/>
            <person name="Kauserud H."/>
        </authorList>
    </citation>
    <scope>NUCLEOTIDE SEQUENCE</scope>
    <source>
        <strain evidence="1">9284</strain>
    </source>
</reference>
<evidence type="ECO:0000313" key="2">
    <source>
        <dbReference type="Proteomes" id="UP001221142"/>
    </source>
</evidence>
<accession>A0AAD7CE54</accession>
<protein>
    <recommendedName>
        <fullName evidence="3">F-box domain-containing protein</fullName>
    </recommendedName>
</protein>
<gene>
    <name evidence="1" type="ORF">FB45DRAFT_1018901</name>
</gene>